<dbReference type="GO" id="GO:0043025">
    <property type="term" value="C:neuronal cell body"/>
    <property type="evidence" value="ECO:0007669"/>
    <property type="project" value="TreeGrafter"/>
</dbReference>
<dbReference type="InterPro" id="IPR035976">
    <property type="entry name" value="Sushi/SCR/CCP_sf"/>
</dbReference>
<dbReference type="AlphaFoldDB" id="A0A3Q3GQN1"/>
<name>A0A3Q3GQN1_9LABR</name>
<keyword evidence="7" id="KW-0472">Membrane</keyword>
<feature type="compositionally biased region" description="Polar residues" evidence="6">
    <location>
        <begin position="39"/>
        <end position="51"/>
    </location>
</feature>
<dbReference type="InterPro" id="IPR051277">
    <property type="entry name" value="SEZ6_CSMD_C4BPB_Regulators"/>
</dbReference>
<evidence type="ECO:0000259" key="10">
    <source>
        <dbReference type="PROSITE" id="PS50923"/>
    </source>
</evidence>
<dbReference type="GO" id="GO:0060074">
    <property type="term" value="P:synapse maturation"/>
    <property type="evidence" value="ECO:0007669"/>
    <property type="project" value="TreeGrafter"/>
</dbReference>
<evidence type="ECO:0000259" key="9">
    <source>
        <dbReference type="PROSITE" id="PS01180"/>
    </source>
</evidence>
<feature type="domain" description="Sushi" evidence="10">
    <location>
        <begin position="728"/>
        <end position="791"/>
    </location>
</feature>
<dbReference type="InterPro" id="IPR035914">
    <property type="entry name" value="Sperma_CUB_dom_sf"/>
</dbReference>
<feature type="chain" id="PRO_5018736401" evidence="8">
    <location>
        <begin position="26"/>
        <end position="945"/>
    </location>
</feature>
<proteinExistence type="predicted"/>
<dbReference type="InterPro" id="IPR000859">
    <property type="entry name" value="CUB_dom"/>
</dbReference>
<keyword evidence="3 5" id="KW-1015">Disulfide bond</keyword>
<dbReference type="Ensembl" id="ENSLBET00000035050.1">
    <property type="protein sequence ID" value="ENSLBEP00000033579.1"/>
    <property type="gene ID" value="ENSLBEG00000025291.1"/>
</dbReference>
<dbReference type="SMART" id="SM00032">
    <property type="entry name" value="CCP"/>
    <property type="match status" value="5"/>
</dbReference>
<dbReference type="SUPFAM" id="SSF57535">
    <property type="entry name" value="Complement control module/SCR domain"/>
    <property type="match status" value="5"/>
</dbReference>
<dbReference type="GO" id="GO:0090036">
    <property type="term" value="P:regulation of protein kinase C signaling"/>
    <property type="evidence" value="ECO:0007669"/>
    <property type="project" value="TreeGrafter"/>
</dbReference>
<comment type="caution">
    <text evidence="5">Lacks conserved residue(s) required for the propagation of feature annotation.</text>
</comment>
<evidence type="ECO:0000256" key="6">
    <source>
        <dbReference type="SAM" id="MobiDB-lite"/>
    </source>
</evidence>
<dbReference type="CDD" id="cd00033">
    <property type="entry name" value="CCP"/>
    <property type="match status" value="5"/>
</dbReference>
<keyword evidence="2" id="KW-0677">Repeat</keyword>
<dbReference type="STRING" id="56723.ENSLBEP00000033579"/>
<feature type="domain" description="Sushi" evidence="10">
    <location>
        <begin position="314"/>
        <end position="373"/>
    </location>
</feature>
<evidence type="ECO:0000256" key="1">
    <source>
        <dbReference type="ARBA" id="ARBA00022659"/>
    </source>
</evidence>
<evidence type="ECO:0000256" key="4">
    <source>
        <dbReference type="PROSITE-ProRule" id="PRU00059"/>
    </source>
</evidence>
<dbReference type="Proteomes" id="UP000261660">
    <property type="component" value="Unplaced"/>
</dbReference>
<feature type="disulfide bond" evidence="4">
    <location>
        <begin position="375"/>
        <end position="402"/>
    </location>
</feature>
<dbReference type="GO" id="GO:0043198">
    <property type="term" value="C:dendritic shaft"/>
    <property type="evidence" value="ECO:0007669"/>
    <property type="project" value="TreeGrafter"/>
</dbReference>
<dbReference type="Pfam" id="PF00431">
    <property type="entry name" value="CUB"/>
    <property type="match status" value="2"/>
</dbReference>
<dbReference type="CDD" id="cd00041">
    <property type="entry name" value="CUB"/>
    <property type="match status" value="2"/>
</dbReference>
<keyword evidence="1 5" id="KW-0768">Sushi</keyword>
<dbReference type="SMART" id="SM00042">
    <property type="entry name" value="CUB"/>
    <property type="match status" value="2"/>
</dbReference>
<keyword evidence="7" id="KW-1133">Transmembrane helix</keyword>
<dbReference type="GO" id="GO:0043197">
    <property type="term" value="C:dendritic spine"/>
    <property type="evidence" value="ECO:0007669"/>
    <property type="project" value="TreeGrafter"/>
</dbReference>
<dbReference type="SUPFAM" id="SSF49854">
    <property type="entry name" value="Spermadhesin, CUB domain"/>
    <property type="match status" value="3"/>
</dbReference>
<protein>
    <submittedName>
        <fullName evidence="11">Seizure related 6 homolog b</fullName>
    </submittedName>
</protein>
<dbReference type="Pfam" id="PF00084">
    <property type="entry name" value="Sushi"/>
    <property type="match status" value="5"/>
</dbReference>
<dbReference type="InParanoid" id="A0A3Q3GQN1"/>
<evidence type="ECO:0000256" key="7">
    <source>
        <dbReference type="SAM" id="Phobius"/>
    </source>
</evidence>
<feature type="compositionally biased region" description="Polar residues" evidence="6">
    <location>
        <begin position="168"/>
        <end position="177"/>
    </location>
</feature>
<evidence type="ECO:0000256" key="8">
    <source>
        <dbReference type="SAM" id="SignalP"/>
    </source>
</evidence>
<dbReference type="GO" id="GO:0050773">
    <property type="term" value="P:regulation of dendrite development"/>
    <property type="evidence" value="ECO:0007669"/>
    <property type="project" value="TreeGrafter"/>
</dbReference>
<feature type="domain" description="CUB" evidence="9">
    <location>
        <begin position="375"/>
        <end position="486"/>
    </location>
</feature>
<feature type="domain" description="Sushi" evidence="10">
    <location>
        <begin position="667"/>
        <end position="726"/>
    </location>
</feature>
<feature type="compositionally biased region" description="Low complexity" evidence="6">
    <location>
        <begin position="126"/>
        <end position="138"/>
    </location>
</feature>
<evidence type="ECO:0000313" key="12">
    <source>
        <dbReference type="Proteomes" id="UP000261660"/>
    </source>
</evidence>
<dbReference type="GeneTree" id="ENSGT00940000156995"/>
<dbReference type="GO" id="GO:0005783">
    <property type="term" value="C:endoplasmic reticulum"/>
    <property type="evidence" value="ECO:0007669"/>
    <property type="project" value="TreeGrafter"/>
</dbReference>
<keyword evidence="12" id="KW-1185">Reference proteome</keyword>
<keyword evidence="8" id="KW-0732">Signal</keyword>
<organism evidence="11 12">
    <name type="scientific">Labrus bergylta</name>
    <name type="common">ballan wrasse</name>
    <dbReference type="NCBI Taxonomy" id="56723"/>
    <lineage>
        <taxon>Eukaryota</taxon>
        <taxon>Metazoa</taxon>
        <taxon>Chordata</taxon>
        <taxon>Craniata</taxon>
        <taxon>Vertebrata</taxon>
        <taxon>Euteleostomi</taxon>
        <taxon>Actinopterygii</taxon>
        <taxon>Neopterygii</taxon>
        <taxon>Teleostei</taxon>
        <taxon>Neoteleostei</taxon>
        <taxon>Acanthomorphata</taxon>
        <taxon>Eupercaria</taxon>
        <taxon>Labriformes</taxon>
        <taxon>Labridae</taxon>
        <taxon>Labrus</taxon>
    </lineage>
</organism>
<dbReference type="Gene3D" id="2.10.70.10">
    <property type="entry name" value="Complement Module, domain 1"/>
    <property type="match status" value="5"/>
</dbReference>
<keyword evidence="7" id="KW-0812">Transmembrane</keyword>
<feature type="region of interest" description="Disordered" evidence="6">
    <location>
        <begin position="30"/>
        <end position="189"/>
    </location>
</feature>
<feature type="signal peptide" evidence="8">
    <location>
        <begin position="1"/>
        <end position="25"/>
    </location>
</feature>
<feature type="transmembrane region" description="Helical" evidence="7">
    <location>
        <begin position="879"/>
        <end position="901"/>
    </location>
</feature>
<evidence type="ECO:0000313" key="11">
    <source>
        <dbReference type="Ensembl" id="ENSLBEP00000033579.1"/>
    </source>
</evidence>
<evidence type="ECO:0000256" key="3">
    <source>
        <dbReference type="ARBA" id="ARBA00023157"/>
    </source>
</evidence>
<feature type="domain" description="CUB" evidence="9">
    <location>
        <begin position="552"/>
        <end position="663"/>
    </location>
</feature>
<feature type="disulfide bond" evidence="5">
    <location>
        <begin position="697"/>
        <end position="724"/>
    </location>
</feature>
<feature type="domain" description="Sushi" evidence="10">
    <location>
        <begin position="795"/>
        <end position="856"/>
    </location>
</feature>
<evidence type="ECO:0000256" key="5">
    <source>
        <dbReference type="PROSITE-ProRule" id="PRU00302"/>
    </source>
</evidence>
<dbReference type="PANTHER" id="PTHR45656:SF1">
    <property type="entry name" value="SEIZURE PROTEIN 6 HOMOLOG"/>
    <property type="match status" value="1"/>
</dbReference>
<feature type="domain" description="Sushi" evidence="10">
    <location>
        <begin position="489"/>
        <end position="550"/>
    </location>
</feature>
<sequence length="945" mass="103229">MKAITDYFALLLVLVAAGTDMSTKASEDALSITPGVPQESRSGLYPTTQDSGGRPPVVTTAPPVNVLNHHPVYRNPHQQHDLLNPRGQPNYFEDSGGSTPPPKTLQASDVTTESSDVRTTVVMHTSAPAAHSSSHVPVTSEVLKDSEHTEMSPSSSPAAGEEDEARKNQTGPQQTVRPSRDEEETTTTTITTTTIITTMQSPVPCQLNLTGPEGFIEAPPQSSSAFHSTIDCSYIITVYMGYGVEVQVMNVNLSEGDKVVFEDVGHRENTMLANESILMRGLVVRSHSNQISIRFHSPRSQAASVLLRYQAFVLSCVFPQRPLYGDVSVSSLHSGGEAFFSCLTGYQLQGPSVLTCRNASTPYWSGKEPHCLAACGGLMRNITVGRIVSPGFPSNYSNNLTCHWLLEAPEGQKLHVHFEKVALAEDDDRLLIKNGNSIDAAALYDSYEVEYLPNEGLLSSSKHLFIELTTDAAGTSTGMAIRYQAFAAGHCYEPFVKYGNLTSSDITWAVGAVVEFTCDPGYTLEQGSVTIECMDPNNPQWNETEPACRAVCSGEITDSAGVVLSPNWPEAYDKGQDCIWGIHVEEDKRIMLDIQVLNIGKNDLVTFYDGDDLTAKVLGQYGGSKSRFKLYTSTSDVTIQFQSDPATNVYGYGNGFIVHFFEVARNDTCPELPEITNGWKSTSHPELVQGTVVTYQCYPGYQVIGAELLMCQWDLTWSGDLPSCERVVSCPDPGKVEHSRRVLSGPHFTVGSTIQYVCNKGFTLSGNSLLTCFNRGSAGPRWNQKLPRCIPETFEPCSHPGTPTYGIPDSTKLHFQPGEMLHYSCLSGHQLLGEPVLHCVPGHPSQWSGLPPVCKGHPADDEHRLDVSTADLRMEGAQAAFVVIIPVILLLVLIIGIYLYFSKVQRKPLRLSLASSLPYENISAESTFDNTVHETTETREYEVSI</sequence>
<accession>A0A3Q3GQN1</accession>
<dbReference type="Gene3D" id="2.60.120.290">
    <property type="entry name" value="Spermadhesin, CUB domain"/>
    <property type="match status" value="3"/>
</dbReference>
<dbReference type="PROSITE" id="PS01180">
    <property type="entry name" value="CUB"/>
    <property type="match status" value="2"/>
</dbReference>
<feature type="compositionally biased region" description="Polar residues" evidence="6">
    <location>
        <begin position="105"/>
        <end position="118"/>
    </location>
</feature>
<dbReference type="PANTHER" id="PTHR45656">
    <property type="entry name" value="PROTEIN CBR-CLEC-78"/>
    <property type="match status" value="1"/>
</dbReference>
<dbReference type="PROSITE" id="PS50923">
    <property type="entry name" value="SUSHI"/>
    <property type="match status" value="5"/>
</dbReference>
<evidence type="ECO:0000256" key="2">
    <source>
        <dbReference type="ARBA" id="ARBA00022737"/>
    </source>
</evidence>
<dbReference type="InterPro" id="IPR000436">
    <property type="entry name" value="Sushi_SCR_CCP_dom"/>
</dbReference>
<reference evidence="11" key="2">
    <citation type="submission" date="2025-09" db="UniProtKB">
        <authorList>
            <consortium name="Ensembl"/>
        </authorList>
    </citation>
    <scope>IDENTIFICATION</scope>
</reference>
<feature type="compositionally biased region" description="Low complexity" evidence="6">
    <location>
        <begin position="55"/>
        <end position="66"/>
    </location>
</feature>
<reference evidence="11" key="1">
    <citation type="submission" date="2025-08" db="UniProtKB">
        <authorList>
            <consortium name="Ensembl"/>
        </authorList>
    </citation>
    <scope>IDENTIFICATION</scope>
</reference>